<feature type="region of interest" description="Disordered" evidence="1">
    <location>
        <begin position="136"/>
        <end position="182"/>
    </location>
</feature>
<feature type="compositionally biased region" description="Low complexity" evidence="1">
    <location>
        <begin position="162"/>
        <end position="182"/>
    </location>
</feature>
<evidence type="ECO:0000256" key="1">
    <source>
        <dbReference type="SAM" id="MobiDB-lite"/>
    </source>
</evidence>
<reference evidence="2" key="1">
    <citation type="submission" date="2025-08" db="UniProtKB">
        <authorList>
            <consortium name="Ensembl"/>
        </authorList>
    </citation>
    <scope>IDENTIFICATION</scope>
</reference>
<dbReference type="Ensembl" id="ENSCSRT00000022052.1">
    <property type="protein sequence ID" value="ENSCSRP00000021118.1"/>
    <property type="gene ID" value="ENSCSRG00000016000.1"/>
</dbReference>
<name>A0A8C3SZG7_CHESE</name>
<protein>
    <submittedName>
        <fullName evidence="2">Uncharacterized protein</fullName>
    </submittedName>
</protein>
<feature type="region of interest" description="Disordered" evidence="1">
    <location>
        <begin position="240"/>
        <end position="301"/>
    </location>
</feature>
<proteinExistence type="predicted"/>
<keyword evidence="3" id="KW-1185">Reference proteome</keyword>
<feature type="compositionally biased region" description="Low complexity" evidence="1">
    <location>
        <begin position="280"/>
        <end position="290"/>
    </location>
</feature>
<reference evidence="2" key="2">
    <citation type="submission" date="2025-09" db="UniProtKB">
        <authorList>
            <consortium name="Ensembl"/>
        </authorList>
    </citation>
    <scope>IDENTIFICATION</scope>
</reference>
<feature type="region of interest" description="Disordered" evidence="1">
    <location>
        <begin position="63"/>
        <end position="104"/>
    </location>
</feature>
<feature type="compositionally biased region" description="Polar residues" evidence="1">
    <location>
        <begin position="65"/>
        <end position="78"/>
    </location>
</feature>
<evidence type="ECO:0000313" key="3">
    <source>
        <dbReference type="Proteomes" id="UP000694403"/>
    </source>
</evidence>
<feature type="compositionally biased region" description="Basic residues" evidence="1">
    <location>
        <begin position="291"/>
        <end position="301"/>
    </location>
</feature>
<dbReference type="Proteomes" id="UP000694403">
    <property type="component" value="Unplaced"/>
</dbReference>
<evidence type="ECO:0000313" key="2">
    <source>
        <dbReference type="Ensembl" id="ENSCSRP00000021118.1"/>
    </source>
</evidence>
<dbReference type="AlphaFoldDB" id="A0A8C3SZG7"/>
<accession>A0A8C3SZG7</accession>
<organism evidence="2 3">
    <name type="scientific">Chelydra serpentina</name>
    <name type="common">Snapping turtle</name>
    <name type="synonym">Testudo serpentina</name>
    <dbReference type="NCBI Taxonomy" id="8475"/>
    <lineage>
        <taxon>Eukaryota</taxon>
        <taxon>Metazoa</taxon>
        <taxon>Chordata</taxon>
        <taxon>Craniata</taxon>
        <taxon>Vertebrata</taxon>
        <taxon>Euteleostomi</taxon>
        <taxon>Archelosauria</taxon>
        <taxon>Testudinata</taxon>
        <taxon>Testudines</taxon>
        <taxon>Cryptodira</taxon>
        <taxon>Durocryptodira</taxon>
        <taxon>Americhelydia</taxon>
        <taxon>Chelydroidea</taxon>
        <taxon>Chelydridae</taxon>
        <taxon>Chelydra</taxon>
    </lineage>
</organism>
<sequence>QCRFQGTPGDIMDSSAGSPPLALKSRTHSMSTGRALLAGASWGWVGAAVGTGMGTARGGLCGPSRGSTLSASCPSGSTRRGDAGEPSGPGHEKQGLPLSAGPLSQEWGQLTSLPCFPLQTRLREAALLTQRAELRPSPAAGPVTCGNPGRPWGSSAPLSFKSRAAPRSSRSERAGAAACPGPGGARLPLPQGELATQVLAGTASMPSLQVQAVGVVKQRRLGALSEDCNFAAIEGPSEEVQGVGAGWDSPVSCRSRPALKRSPRQSGTEQALGQLWGELKSPSSSSWGSRPWKRVSRSSRP</sequence>
<feature type="region of interest" description="Disordered" evidence="1">
    <location>
        <begin position="1"/>
        <end position="27"/>
    </location>
</feature>